<keyword evidence="2" id="KW-0812">Transmembrane</keyword>
<sequence length="79" mass="8954">MNTVASTIYGWAAFTIVGFGALYFARRDIKERRREAMLKQGTEHKLKDKSTWEERVARHPDHAAPSTPPNIPSSTPRNS</sequence>
<keyword evidence="2" id="KW-1133">Transmembrane helix</keyword>
<organism evidence="3 4">
    <name type="scientific">Synchytrium endobioticum</name>
    <dbReference type="NCBI Taxonomy" id="286115"/>
    <lineage>
        <taxon>Eukaryota</taxon>
        <taxon>Fungi</taxon>
        <taxon>Fungi incertae sedis</taxon>
        <taxon>Chytridiomycota</taxon>
        <taxon>Chytridiomycota incertae sedis</taxon>
        <taxon>Chytridiomycetes</taxon>
        <taxon>Synchytriales</taxon>
        <taxon>Synchytriaceae</taxon>
        <taxon>Synchytrium</taxon>
    </lineage>
</organism>
<evidence type="ECO:0000256" key="2">
    <source>
        <dbReference type="SAM" id="Phobius"/>
    </source>
</evidence>
<feature type="compositionally biased region" description="Basic and acidic residues" evidence="1">
    <location>
        <begin position="39"/>
        <end position="62"/>
    </location>
</feature>
<dbReference type="AlphaFoldDB" id="A0A507CRL7"/>
<protein>
    <submittedName>
        <fullName evidence="3">Uncharacterized protein</fullName>
    </submittedName>
</protein>
<dbReference type="InterPro" id="IPR031833">
    <property type="entry name" value="DUF4748"/>
</dbReference>
<comment type="caution">
    <text evidence="3">The sequence shown here is derived from an EMBL/GenBank/DDBJ whole genome shotgun (WGS) entry which is preliminary data.</text>
</comment>
<dbReference type="Proteomes" id="UP000320475">
    <property type="component" value="Unassembled WGS sequence"/>
</dbReference>
<feature type="transmembrane region" description="Helical" evidence="2">
    <location>
        <begin position="6"/>
        <end position="25"/>
    </location>
</feature>
<evidence type="ECO:0000313" key="3">
    <source>
        <dbReference type="EMBL" id="TPX41794.1"/>
    </source>
</evidence>
<dbReference type="Pfam" id="PF15932">
    <property type="entry name" value="DUF4748"/>
    <property type="match status" value="1"/>
</dbReference>
<evidence type="ECO:0000313" key="4">
    <source>
        <dbReference type="Proteomes" id="UP000320475"/>
    </source>
</evidence>
<feature type="region of interest" description="Disordered" evidence="1">
    <location>
        <begin position="39"/>
        <end position="79"/>
    </location>
</feature>
<gene>
    <name evidence="3" type="ORF">SeLEV6574_g05918</name>
</gene>
<evidence type="ECO:0000256" key="1">
    <source>
        <dbReference type="SAM" id="MobiDB-lite"/>
    </source>
</evidence>
<dbReference type="EMBL" id="QEAM01000302">
    <property type="protein sequence ID" value="TPX41794.1"/>
    <property type="molecule type" value="Genomic_DNA"/>
</dbReference>
<proteinExistence type="predicted"/>
<accession>A0A507CRL7</accession>
<name>A0A507CRL7_9FUNG</name>
<reference evidence="3 4" key="1">
    <citation type="journal article" date="2019" name="Sci. Rep.">
        <title>Comparative genomics of chytrid fungi reveal insights into the obligate biotrophic and pathogenic lifestyle of Synchytrium endobioticum.</title>
        <authorList>
            <person name="van de Vossenberg B.T.L.H."/>
            <person name="Warris S."/>
            <person name="Nguyen H.D.T."/>
            <person name="van Gent-Pelzer M.P.E."/>
            <person name="Joly D.L."/>
            <person name="van de Geest H.C."/>
            <person name="Bonants P.J.M."/>
            <person name="Smith D.S."/>
            <person name="Levesque C.A."/>
            <person name="van der Lee T.A.J."/>
        </authorList>
    </citation>
    <scope>NUCLEOTIDE SEQUENCE [LARGE SCALE GENOMIC DNA]</scope>
    <source>
        <strain evidence="3 4">LEV6574</strain>
    </source>
</reference>
<keyword evidence="2" id="KW-0472">Membrane</keyword>